<dbReference type="SUPFAM" id="SSF51735">
    <property type="entry name" value="NAD(P)-binding Rossmann-fold domains"/>
    <property type="match status" value="1"/>
</dbReference>
<evidence type="ECO:0000256" key="2">
    <source>
        <dbReference type="ARBA" id="ARBA00008072"/>
    </source>
</evidence>
<evidence type="ECO:0000256" key="8">
    <source>
        <dbReference type="ARBA" id="ARBA00025713"/>
    </source>
</evidence>
<keyword evidence="6" id="KW-0520">NAD</keyword>
<name>A0ABQ8GWU8_9PEZI</name>
<dbReference type="InterPro" id="IPR002328">
    <property type="entry name" value="ADH_Zn_CS"/>
</dbReference>
<reference evidence="13 14" key="1">
    <citation type="journal article" date="2021" name="Nat. Commun.">
        <title>Genetic determinants of endophytism in the Arabidopsis root mycobiome.</title>
        <authorList>
            <person name="Mesny F."/>
            <person name="Miyauchi S."/>
            <person name="Thiergart T."/>
            <person name="Pickel B."/>
            <person name="Atanasova L."/>
            <person name="Karlsson M."/>
            <person name="Huettel B."/>
            <person name="Barry K.W."/>
            <person name="Haridas S."/>
            <person name="Chen C."/>
            <person name="Bauer D."/>
            <person name="Andreopoulos W."/>
            <person name="Pangilinan J."/>
            <person name="LaButti K."/>
            <person name="Riley R."/>
            <person name="Lipzen A."/>
            <person name="Clum A."/>
            <person name="Drula E."/>
            <person name="Henrissat B."/>
            <person name="Kohler A."/>
            <person name="Grigoriev I.V."/>
            <person name="Martin F.M."/>
            <person name="Hacquard S."/>
        </authorList>
    </citation>
    <scope>NUCLEOTIDE SEQUENCE [LARGE SCALE GENOMIC DNA]</scope>
    <source>
        <strain evidence="13 14">MPI-SDFR-AT-0080</strain>
    </source>
</reference>
<dbReference type="PANTHER" id="PTHR43161:SF9">
    <property type="entry name" value="SORBITOL DEHYDROGENASE"/>
    <property type="match status" value="1"/>
</dbReference>
<dbReference type="EC" id="1.1.1.9" evidence="9"/>
<keyword evidence="14" id="KW-1185">Reference proteome</keyword>
<keyword evidence="5" id="KW-0560">Oxidoreductase</keyword>
<dbReference type="InterPro" id="IPR013154">
    <property type="entry name" value="ADH-like_N"/>
</dbReference>
<dbReference type="Pfam" id="PF10294">
    <property type="entry name" value="Methyltransf_16"/>
    <property type="match status" value="1"/>
</dbReference>
<dbReference type="SMART" id="SM00829">
    <property type="entry name" value="PKS_ER"/>
    <property type="match status" value="1"/>
</dbReference>
<dbReference type="InterPro" id="IPR013149">
    <property type="entry name" value="ADH-like_C"/>
</dbReference>
<evidence type="ECO:0000256" key="11">
    <source>
        <dbReference type="RuleBase" id="RU361277"/>
    </source>
</evidence>
<dbReference type="InterPro" id="IPR045306">
    <property type="entry name" value="SDH-like"/>
</dbReference>
<dbReference type="Gene3D" id="3.40.50.720">
    <property type="entry name" value="NAD(P)-binding Rossmann-like Domain"/>
    <property type="match status" value="1"/>
</dbReference>
<dbReference type="InterPro" id="IPR029063">
    <property type="entry name" value="SAM-dependent_MTases_sf"/>
</dbReference>
<comment type="similarity">
    <text evidence="2 11">Belongs to the zinc-containing alcohol dehydrogenase family.</text>
</comment>
<evidence type="ECO:0000256" key="3">
    <source>
        <dbReference type="ARBA" id="ARBA00022723"/>
    </source>
</evidence>
<evidence type="ECO:0000256" key="5">
    <source>
        <dbReference type="ARBA" id="ARBA00023002"/>
    </source>
</evidence>
<protein>
    <recommendedName>
        <fullName evidence="9">D-xylulose reductase</fullName>
        <ecNumber evidence="9">1.1.1.9</ecNumber>
    </recommendedName>
    <alternativeName>
        <fullName evidence="10">Xylitol dehydrogenase A</fullName>
    </alternativeName>
</protein>
<proteinExistence type="inferred from homology"/>
<evidence type="ECO:0000256" key="9">
    <source>
        <dbReference type="ARBA" id="ARBA00026119"/>
    </source>
</evidence>
<keyword evidence="3 11" id="KW-0479">Metal-binding</keyword>
<evidence type="ECO:0000256" key="1">
    <source>
        <dbReference type="ARBA" id="ARBA00001947"/>
    </source>
</evidence>
<dbReference type="SUPFAM" id="SSF50129">
    <property type="entry name" value="GroES-like"/>
    <property type="match status" value="1"/>
</dbReference>
<dbReference type="Gene3D" id="3.40.50.150">
    <property type="entry name" value="Vaccinia Virus protein VP39"/>
    <property type="match status" value="1"/>
</dbReference>
<keyword evidence="4 11" id="KW-0862">Zinc</keyword>
<organism evidence="13 14">
    <name type="scientific">Macrophomina phaseolina</name>
    <dbReference type="NCBI Taxonomy" id="35725"/>
    <lineage>
        <taxon>Eukaryota</taxon>
        <taxon>Fungi</taxon>
        <taxon>Dikarya</taxon>
        <taxon>Ascomycota</taxon>
        <taxon>Pezizomycotina</taxon>
        <taxon>Dothideomycetes</taxon>
        <taxon>Dothideomycetes incertae sedis</taxon>
        <taxon>Botryosphaeriales</taxon>
        <taxon>Botryosphaeriaceae</taxon>
        <taxon>Macrophomina</taxon>
    </lineage>
</organism>
<dbReference type="InterPro" id="IPR019410">
    <property type="entry name" value="Methyltransf_16"/>
</dbReference>
<evidence type="ECO:0000256" key="6">
    <source>
        <dbReference type="ARBA" id="ARBA00023027"/>
    </source>
</evidence>
<evidence type="ECO:0000256" key="10">
    <source>
        <dbReference type="ARBA" id="ARBA00030139"/>
    </source>
</evidence>
<dbReference type="InterPro" id="IPR020843">
    <property type="entry name" value="ER"/>
</dbReference>
<accession>A0ABQ8GWU8</accession>
<dbReference type="Pfam" id="PF00107">
    <property type="entry name" value="ADH_zinc_N"/>
    <property type="match status" value="1"/>
</dbReference>
<comment type="function">
    <text evidence="7">Xylitol dehydrogenase which catalyzes the conversion of xylitol to D-xylulose. Xylose is a major component of hemicelluloses such as xylan. Most fungi utilize D-xylose via three enzymatic reactions, xylose reductase (XR), xylitol dehydrogenase (XDH), and xylulokinase, to form xylulose 5-phosphate, which enters pentose phosphate pathway.</text>
</comment>
<dbReference type="InterPro" id="IPR036291">
    <property type="entry name" value="NAD(P)-bd_dom_sf"/>
</dbReference>
<evidence type="ECO:0000259" key="12">
    <source>
        <dbReference type="SMART" id="SM00829"/>
    </source>
</evidence>
<evidence type="ECO:0000313" key="14">
    <source>
        <dbReference type="Proteomes" id="UP000774617"/>
    </source>
</evidence>
<evidence type="ECO:0000313" key="13">
    <source>
        <dbReference type="EMBL" id="KAH7065486.1"/>
    </source>
</evidence>
<comment type="pathway">
    <text evidence="8">Carbohydrate degradation; L-arabinose degradation via L-arabinitol; D-xylulose 5-phosphate from L-arabinose (fungal route): step 4/5.</text>
</comment>
<dbReference type="CDD" id="cd05285">
    <property type="entry name" value="sorbitol_DH"/>
    <property type="match status" value="1"/>
</dbReference>
<gene>
    <name evidence="13" type="ORF">B0J12DRAFT_561255</name>
</gene>
<dbReference type="Pfam" id="PF08240">
    <property type="entry name" value="ADH_N"/>
    <property type="match status" value="1"/>
</dbReference>
<dbReference type="PANTHER" id="PTHR43161">
    <property type="entry name" value="SORBITOL DEHYDROGENASE"/>
    <property type="match status" value="1"/>
</dbReference>
<dbReference type="Gene3D" id="3.90.180.10">
    <property type="entry name" value="Medium-chain alcohol dehydrogenases, catalytic domain"/>
    <property type="match status" value="1"/>
</dbReference>
<evidence type="ECO:0000256" key="4">
    <source>
        <dbReference type="ARBA" id="ARBA00022833"/>
    </source>
</evidence>
<feature type="domain" description="Enoyl reductase (ER)" evidence="12">
    <location>
        <begin position="389"/>
        <end position="724"/>
    </location>
</feature>
<evidence type="ECO:0000256" key="7">
    <source>
        <dbReference type="ARBA" id="ARBA00024843"/>
    </source>
</evidence>
<dbReference type="EMBL" id="JAGTJR010000001">
    <property type="protein sequence ID" value="KAH7065486.1"/>
    <property type="molecule type" value="Genomic_DNA"/>
</dbReference>
<comment type="caution">
    <text evidence="13">The sequence shown here is derived from an EMBL/GenBank/DDBJ whole genome shotgun (WGS) entry which is preliminary data.</text>
</comment>
<dbReference type="PROSITE" id="PS00059">
    <property type="entry name" value="ADH_ZINC"/>
    <property type="match status" value="1"/>
</dbReference>
<dbReference type="Proteomes" id="UP000774617">
    <property type="component" value="Unassembled WGS sequence"/>
</dbReference>
<dbReference type="InterPro" id="IPR011032">
    <property type="entry name" value="GroES-like_sf"/>
</dbReference>
<sequence>MVWRDTNTLRSLLTKYCAVLDLPQLYTKPSAQELLNTLTLLTSEPPSWEGSDSEDDDTPMTVKSARRQSISAARAQPVQINPEGLTAYLTRIIASDLRWIEDEAVKEEVWEAASIRLSERSGRTAMGAISRKFRIPAAKDGPSEDIEIHEPALTADNLGLKTWASSYLLSRRIWRLAADQNSMPSANDLPPHSVLELGSGTGLVGLSAAMVLRTDVLLTDLPEIVENLERNALANEEVLGNYNGKAYTAVLDWTDPSDMLLSSRAAREADIQESQHFRIIFAADPLYSPDHPSWLVQSISARLSRDASARVVIELPLRTAYQPQVEDFLNRMQVSGLKICNEGYETGYDDWGSQGGRKAVRCWWTVWGWNSAFASETHLNLSFVLEKPGSVKYEDRPVPQLKSEHDVIVNVKYTGICGSDVHYWVHGRIGAFVVEAPMVLGHESSGVVHSVGSAVKTLKPGDRVAMEPGIPCRRCVRCKEGNYNLCADMAFAATPPFDGTLAKYYTLPEDFCYKLPENVSLEEGALVEPASVGVHICRMAKVVPGESVVVFGAGPIGLLCCKVAREVFGATKVVVVDVNEERLKFAQGYAATHVFRSAKVSPEENAKRMIEEAGLGPGADVVIDASGAEVCIQTAIHVARVGGRFTQGGMGKPDITFPIGAMCAKELHVTGSFRYSSGDYQLAVNMIASGKLSVKELISKKVSFEGAEEAFSNVKQGNGIKWLIEGPN</sequence>
<dbReference type="SUPFAM" id="SSF53335">
    <property type="entry name" value="S-adenosyl-L-methionine-dependent methyltransferases"/>
    <property type="match status" value="1"/>
</dbReference>
<comment type="cofactor">
    <cofactor evidence="1 11">
        <name>Zn(2+)</name>
        <dbReference type="ChEBI" id="CHEBI:29105"/>
    </cofactor>
</comment>